<dbReference type="PANTHER" id="PTHR42810">
    <property type="entry name" value="PURINE PERMEASE C1399.01C-RELATED"/>
    <property type="match status" value="1"/>
</dbReference>
<evidence type="ECO:0000313" key="9">
    <source>
        <dbReference type="Proteomes" id="UP000244906"/>
    </source>
</evidence>
<evidence type="ECO:0000256" key="7">
    <source>
        <dbReference type="SAM" id="Phobius"/>
    </source>
</evidence>
<feature type="transmembrane region" description="Helical" evidence="7">
    <location>
        <begin position="377"/>
        <end position="397"/>
    </location>
</feature>
<accession>A0A2V1GZ51</accession>
<keyword evidence="4 7" id="KW-0812">Transmembrane</keyword>
<feature type="transmembrane region" description="Helical" evidence="7">
    <location>
        <begin position="435"/>
        <end position="455"/>
    </location>
</feature>
<dbReference type="InterPro" id="IPR006043">
    <property type="entry name" value="NCS2"/>
</dbReference>
<dbReference type="Proteomes" id="UP000244906">
    <property type="component" value="Unassembled WGS sequence"/>
</dbReference>
<evidence type="ECO:0000313" key="8">
    <source>
        <dbReference type="EMBL" id="PVZ66419.1"/>
    </source>
</evidence>
<keyword evidence="9" id="KW-1185">Reference proteome</keyword>
<dbReference type="PANTHER" id="PTHR42810:SF5">
    <property type="entry name" value="XANTHINE PERMEASE XANQ"/>
    <property type="match status" value="1"/>
</dbReference>
<dbReference type="EMBL" id="QDDL01000008">
    <property type="protein sequence ID" value="PVZ66419.1"/>
    <property type="molecule type" value="Genomic_DNA"/>
</dbReference>
<keyword evidence="6 7" id="KW-0472">Membrane</keyword>
<evidence type="ECO:0000256" key="1">
    <source>
        <dbReference type="ARBA" id="ARBA00004141"/>
    </source>
</evidence>
<sequence>MSDANAVDAEQNDSELIYHLEDKPPLGQSLIAAVQHILAMVISVMAPPAIIATAMGVPADAVAYLISISLMFAGIGIIIQVHRVGGFLGSGMLSIQAVSFAFPSAMIAVAISLMKQQGLDWQAALNVLFGVSFVGGLLVMLGGRMVPLLRTIITPTVSGITVLMIGASLIKVGAIDMAGGFGAMGDGSFGDPINLALGGLVIFSIVAFSANKRPMIRMCALVLGILAGFIVAAMMGRVDWSILSQDHTLFMLPVPFKFGFFAWDWNAFFVLSFLFLVVVIEAIGDLTATSAVSEQPVEGELYESRLSGGIMCDGLISSLAAIFGGFPMATFSQNNGVIQLSGVASRKIGYFCGGLFILFALFPVVVVLFQLLPKPVLGGALVVLFGMIACSGVKILLQEGVDRRESIIIAVSVGMGIMTMVVPDAFAKLPQMAQMFFHSSIVTAGVTAMIVNQILPRRKHTMPKSQVEFLHGRPAKS</sequence>
<dbReference type="NCBIfam" id="TIGR00801">
    <property type="entry name" value="ncs2"/>
    <property type="match status" value="1"/>
</dbReference>
<feature type="transmembrane region" description="Helical" evidence="7">
    <location>
        <begin position="153"/>
        <end position="173"/>
    </location>
</feature>
<dbReference type="InterPro" id="IPR006042">
    <property type="entry name" value="Xan_ur_permease"/>
</dbReference>
<protein>
    <submittedName>
        <fullName evidence="8">Xanthine permease XanP</fullName>
    </submittedName>
</protein>
<reference evidence="8 9" key="1">
    <citation type="submission" date="2018-04" db="EMBL/GenBank/DDBJ databases">
        <title>Thalassorhabdus spongiae gen. nov., sp. nov., isolated from a marine sponge in South-West Iceland.</title>
        <authorList>
            <person name="Knobloch S."/>
            <person name="Daussin A."/>
            <person name="Johannsson R."/>
            <person name="Marteinsson V.T."/>
        </authorList>
    </citation>
    <scope>NUCLEOTIDE SEQUENCE [LARGE SCALE GENOMIC DNA]</scope>
    <source>
        <strain evidence="8 9">Hp12</strain>
    </source>
</reference>
<comment type="caution">
    <text evidence="8">The sequence shown here is derived from an EMBL/GenBank/DDBJ whole genome shotgun (WGS) entry which is preliminary data.</text>
</comment>
<feature type="transmembrane region" description="Helical" evidence="7">
    <location>
        <begin position="218"/>
        <end position="238"/>
    </location>
</feature>
<evidence type="ECO:0000256" key="3">
    <source>
        <dbReference type="ARBA" id="ARBA00022448"/>
    </source>
</evidence>
<feature type="transmembrane region" description="Helical" evidence="7">
    <location>
        <begin position="93"/>
        <end position="111"/>
    </location>
</feature>
<name>A0A2V1GZ51_9GAMM</name>
<proteinExistence type="inferred from homology"/>
<evidence type="ECO:0000256" key="6">
    <source>
        <dbReference type="ARBA" id="ARBA00023136"/>
    </source>
</evidence>
<keyword evidence="3" id="KW-0813">Transport</keyword>
<dbReference type="PROSITE" id="PS01116">
    <property type="entry name" value="XANTH_URACIL_PERMASE"/>
    <property type="match status" value="1"/>
</dbReference>
<gene>
    <name evidence="8" type="ORF">DC094_16565</name>
</gene>
<comment type="subcellular location">
    <subcellularLocation>
        <location evidence="1">Membrane</location>
        <topology evidence="1">Multi-pass membrane protein</topology>
    </subcellularLocation>
</comment>
<feature type="transmembrane region" description="Helical" evidence="7">
    <location>
        <begin position="30"/>
        <end position="55"/>
    </location>
</feature>
<organism evidence="8 9">
    <name type="scientific">Pelagibaculum spongiae</name>
    <dbReference type="NCBI Taxonomy" id="2080658"/>
    <lineage>
        <taxon>Bacteria</taxon>
        <taxon>Pseudomonadati</taxon>
        <taxon>Pseudomonadota</taxon>
        <taxon>Gammaproteobacteria</taxon>
        <taxon>Oceanospirillales</taxon>
        <taxon>Pelagibaculum</taxon>
    </lineage>
</organism>
<comment type="similarity">
    <text evidence="2">Belongs to the nucleobase:cation symporter-2 (NCS2) (TC 2.A.40) family.</text>
</comment>
<keyword evidence="5 7" id="KW-1133">Transmembrane helix</keyword>
<feature type="transmembrane region" description="Helical" evidence="7">
    <location>
        <begin position="406"/>
        <end position="423"/>
    </location>
</feature>
<dbReference type="Pfam" id="PF00860">
    <property type="entry name" value="Xan_ur_permease"/>
    <property type="match status" value="1"/>
</dbReference>
<feature type="transmembrane region" description="Helical" evidence="7">
    <location>
        <begin position="61"/>
        <end position="81"/>
    </location>
</feature>
<feature type="transmembrane region" description="Helical" evidence="7">
    <location>
        <begin position="258"/>
        <end position="280"/>
    </location>
</feature>
<dbReference type="GO" id="GO:0005886">
    <property type="term" value="C:plasma membrane"/>
    <property type="evidence" value="ECO:0007669"/>
    <property type="project" value="TreeGrafter"/>
</dbReference>
<evidence type="ECO:0000256" key="5">
    <source>
        <dbReference type="ARBA" id="ARBA00022989"/>
    </source>
</evidence>
<feature type="transmembrane region" description="Helical" evidence="7">
    <location>
        <begin position="123"/>
        <end position="141"/>
    </location>
</feature>
<dbReference type="NCBIfam" id="NF037981">
    <property type="entry name" value="NCS2_1"/>
    <property type="match status" value="1"/>
</dbReference>
<evidence type="ECO:0000256" key="4">
    <source>
        <dbReference type="ARBA" id="ARBA00022692"/>
    </source>
</evidence>
<feature type="transmembrane region" description="Helical" evidence="7">
    <location>
        <begin position="193"/>
        <end position="211"/>
    </location>
</feature>
<dbReference type="OrthoDB" id="9779092at2"/>
<dbReference type="AlphaFoldDB" id="A0A2V1GZ51"/>
<evidence type="ECO:0000256" key="2">
    <source>
        <dbReference type="ARBA" id="ARBA00008821"/>
    </source>
</evidence>
<dbReference type="GO" id="GO:0042907">
    <property type="term" value="F:xanthine transmembrane transporter activity"/>
    <property type="evidence" value="ECO:0007669"/>
    <property type="project" value="TreeGrafter"/>
</dbReference>
<feature type="transmembrane region" description="Helical" evidence="7">
    <location>
        <begin position="348"/>
        <end position="371"/>
    </location>
</feature>